<evidence type="ECO:0000313" key="2">
    <source>
        <dbReference type="Proteomes" id="UP000006038"/>
    </source>
</evidence>
<reference evidence="1" key="1">
    <citation type="submission" date="2013-04" db="UniProtKB">
        <authorList>
            <consortium name="EnsemblPlants"/>
        </authorList>
    </citation>
    <scope>IDENTIFICATION</scope>
</reference>
<dbReference type="AlphaFoldDB" id="J3LBZ9"/>
<protein>
    <submittedName>
        <fullName evidence="1">Uncharacterized protein</fullName>
    </submittedName>
</protein>
<dbReference type="HOGENOM" id="CLU_1734291_0_0_1"/>
<sequence length="151" mass="15967">MAGSAGGSIAHYVAARGGEHGSLDPLSNPFSARGCGEGQGRRVLAVYLPRGSPGLDDPLSNPLLGNHRQRCRLRQELGMYLGGEKSWLFTTTLLVLQRDENDDGGGLIDAGIQGLRADRGAKGRGGPAARVRGVEGVWEDHTAQSCYRVLS</sequence>
<evidence type="ECO:0000313" key="1">
    <source>
        <dbReference type="EnsemblPlants" id="OB02G21660.1"/>
    </source>
</evidence>
<keyword evidence="2" id="KW-1185">Reference proteome</keyword>
<dbReference type="Proteomes" id="UP000006038">
    <property type="component" value="Unassembled WGS sequence"/>
</dbReference>
<organism evidence="1">
    <name type="scientific">Oryza brachyantha</name>
    <name type="common">malo sina</name>
    <dbReference type="NCBI Taxonomy" id="4533"/>
    <lineage>
        <taxon>Eukaryota</taxon>
        <taxon>Viridiplantae</taxon>
        <taxon>Streptophyta</taxon>
        <taxon>Embryophyta</taxon>
        <taxon>Tracheophyta</taxon>
        <taxon>Spermatophyta</taxon>
        <taxon>Magnoliopsida</taxon>
        <taxon>Liliopsida</taxon>
        <taxon>Poales</taxon>
        <taxon>Poaceae</taxon>
        <taxon>BOP clade</taxon>
        <taxon>Oryzoideae</taxon>
        <taxon>Oryzeae</taxon>
        <taxon>Oryzinae</taxon>
        <taxon>Oryza</taxon>
    </lineage>
</organism>
<dbReference type="Gramene" id="OB02G21660.1">
    <property type="protein sequence ID" value="OB02G21660.1"/>
    <property type="gene ID" value="OB02G21660"/>
</dbReference>
<accession>J3LBZ9</accession>
<name>J3LBZ9_ORYBR</name>
<proteinExistence type="predicted"/>
<dbReference type="EnsemblPlants" id="OB02G21660.1">
    <property type="protein sequence ID" value="OB02G21660.1"/>
    <property type="gene ID" value="OB02G21660"/>
</dbReference>